<evidence type="ECO:0000313" key="1">
    <source>
        <dbReference type="EMBL" id="EJX09475.1"/>
    </source>
</evidence>
<name>J9H613_9ZZZZ</name>
<sequence>MRNLLSSLSIKRVIFATSIENSSLNSPLYEACHPICPRGHCRCFRRTLLQSQE</sequence>
<comment type="caution">
    <text evidence="1">The sequence shown here is derived from an EMBL/GenBank/DDBJ whole genome shotgun (WGS) entry which is preliminary data.</text>
</comment>
<reference evidence="1" key="1">
    <citation type="journal article" date="2012" name="PLoS ONE">
        <title>Gene sets for utilization of primary and secondary nutrition supplies in the distal gut of endangered iberian lynx.</title>
        <authorList>
            <person name="Alcaide M."/>
            <person name="Messina E."/>
            <person name="Richter M."/>
            <person name="Bargiela R."/>
            <person name="Peplies J."/>
            <person name="Huws S.A."/>
            <person name="Newbold C.J."/>
            <person name="Golyshin P.N."/>
            <person name="Simon M.A."/>
            <person name="Lopez G."/>
            <person name="Yakimov M.M."/>
            <person name="Ferrer M."/>
        </authorList>
    </citation>
    <scope>NUCLEOTIDE SEQUENCE</scope>
</reference>
<proteinExistence type="predicted"/>
<organism evidence="1">
    <name type="scientific">gut metagenome</name>
    <dbReference type="NCBI Taxonomy" id="749906"/>
    <lineage>
        <taxon>unclassified sequences</taxon>
        <taxon>metagenomes</taxon>
        <taxon>organismal metagenomes</taxon>
    </lineage>
</organism>
<protein>
    <submittedName>
        <fullName evidence="1">Uncharacterized protein</fullName>
    </submittedName>
</protein>
<dbReference type="AlphaFoldDB" id="J9H613"/>
<accession>J9H613</accession>
<gene>
    <name evidence="1" type="ORF">EVA_02414</name>
</gene>
<dbReference type="EMBL" id="AMCI01000384">
    <property type="protein sequence ID" value="EJX09475.1"/>
    <property type="molecule type" value="Genomic_DNA"/>
</dbReference>